<organism evidence="1 2">
    <name type="scientific">Neobacillus rhizophilus</name>
    <dbReference type="NCBI Taxonomy" id="2833579"/>
    <lineage>
        <taxon>Bacteria</taxon>
        <taxon>Bacillati</taxon>
        <taxon>Bacillota</taxon>
        <taxon>Bacilli</taxon>
        <taxon>Bacillales</taxon>
        <taxon>Bacillaceae</taxon>
        <taxon>Neobacillus</taxon>
    </lineage>
</organism>
<evidence type="ECO:0000313" key="1">
    <source>
        <dbReference type="EMBL" id="MBS4211182.1"/>
    </source>
</evidence>
<name>A0A942YST1_9BACI</name>
<dbReference type="AlphaFoldDB" id="A0A942YST1"/>
<protein>
    <submittedName>
        <fullName evidence="1">Uncharacterized protein</fullName>
    </submittedName>
</protein>
<dbReference type="Proteomes" id="UP000679749">
    <property type="component" value="Unassembled WGS sequence"/>
</dbReference>
<gene>
    <name evidence="1" type="ORF">KHA99_01790</name>
</gene>
<dbReference type="EMBL" id="JAGYPF010000001">
    <property type="protein sequence ID" value="MBS4211182.1"/>
    <property type="molecule type" value="Genomic_DNA"/>
</dbReference>
<sequence length="48" mass="5457">MLTLTFSGKKWLLKEEMDFPRKVIAFGSHIAQFGGTLKRAATKQPLTY</sequence>
<reference evidence="1" key="1">
    <citation type="submission" date="2021-05" db="EMBL/GenBank/DDBJ databases">
        <title>Novel Bacillus species.</title>
        <authorList>
            <person name="Liu G."/>
        </authorList>
    </citation>
    <scope>NUCLEOTIDE SEQUENCE</scope>
    <source>
        <strain evidence="1">FJAT-49825</strain>
    </source>
</reference>
<dbReference type="RefSeq" id="WP_213115718.1">
    <property type="nucleotide sequence ID" value="NZ_JAGYPF010000001.1"/>
</dbReference>
<proteinExistence type="predicted"/>
<comment type="caution">
    <text evidence="1">The sequence shown here is derived from an EMBL/GenBank/DDBJ whole genome shotgun (WGS) entry which is preliminary data.</text>
</comment>
<accession>A0A942YST1</accession>
<keyword evidence="2" id="KW-1185">Reference proteome</keyword>
<evidence type="ECO:0000313" key="2">
    <source>
        <dbReference type="Proteomes" id="UP000679749"/>
    </source>
</evidence>